<dbReference type="InterPro" id="IPR003439">
    <property type="entry name" value="ABC_transporter-like_ATP-bd"/>
</dbReference>
<dbReference type="Pfam" id="PF00005">
    <property type="entry name" value="ABC_tran"/>
    <property type="match status" value="1"/>
</dbReference>
<dbReference type="PANTHER" id="PTHR43776">
    <property type="entry name" value="TRANSPORT ATP-BINDING PROTEIN"/>
    <property type="match status" value="1"/>
</dbReference>
<reference evidence="7" key="1">
    <citation type="journal article" date="2019" name="Int. J. Syst. Evol. Microbiol.">
        <title>The Global Catalogue of Microorganisms (GCM) 10K type strain sequencing project: providing services to taxonomists for standard genome sequencing and annotation.</title>
        <authorList>
            <consortium name="The Broad Institute Genomics Platform"/>
            <consortium name="The Broad Institute Genome Sequencing Center for Infectious Disease"/>
            <person name="Wu L."/>
            <person name="Ma J."/>
        </authorList>
    </citation>
    <scope>NUCLEOTIDE SEQUENCE [LARGE SCALE GENOMIC DNA]</scope>
    <source>
        <strain evidence="7">CCUG 53816</strain>
    </source>
</reference>
<evidence type="ECO:0000256" key="2">
    <source>
        <dbReference type="ARBA" id="ARBA00022448"/>
    </source>
</evidence>
<organism evidence="6 7">
    <name type="scientific">Helicobacter baculiformis</name>
    <dbReference type="NCBI Taxonomy" id="427351"/>
    <lineage>
        <taxon>Bacteria</taxon>
        <taxon>Pseudomonadati</taxon>
        <taxon>Campylobacterota</taxon>
        <taxon>Epsilonproteobacteria</taxon>
        <taxon>Campylobacterales</taxon>
        <taxon>Helicobacteraceae</taxon>
        <taxon>Helicobacter</taxon>
    </lineage>
</organism>
<evidence type="ECO:0000256" key="4">
    <source>
        <dbReference type="ARBA" id="ARBA00022840"/>
    </source>
</evidence>
<dbReference type="InterPro" id="IPR003593">
    <property type="entry name" value="AAA+_ATPase"/>
</dbReference>
<dbReference type="CDD" id="cd03257">
    <property type="entry name" value="ABC_NikE_OppD_transporters"/>
    <property type="match status" value="1"/>
</dbReference>
<keyword evidence="2" id="KW-0813">Transport</keyword>
<dbReference type="SMART" id="SM00382">
    <property type="entry name" value="AAA"/>
    <property type="match status" value="1"/>
</dbReference>
<evidence type="ECO:0000256" key="3">
    <source>
        <dbReference type="ARBA" id="ARBA00022741"/>
    </source>
</evidence>
<gene>
    <name evidence="6" type="ORF">ACFOPX_00760</name>
</gene>
<dbReference type="PROSITE" id="PS50893">
    <property type="entry name" value="ABC_TRANSPORTER_2"/>
    <property type="match status" value="1"/>
</dbReference>
<dbReference type="GO" id="GO:0005524">
    <property type="term" value="F:ATP binding"/>
    <property type="evidence" value="ECO:0007669"/>
    <property type="project" value="UniProtKB-KW"/>
</dbReference>
<dbReference type="PANTHER" id="PTHR43776:SF7">
    <property type="entry name" value="D,D-DIPEPTIDE TRANSPORT ATP-BINDING PROTEIN DDPF-RELATED"/>
    <property type="match status" value="1"/>
</dbReference>
<dbReference type="InterPro" id="IPR050319">
    <property type="entry name" value="ABC_transp_ATP-bind"/>
</dbReference>
<sequence length="252" mass="28140">MKTALKITNLHHQYEIFSLFGGRGNFSVLKDICLSVQEGNALGLMGLSGSGKSTLANIVMGFIRATSGSIEFFGQPVVMSSLRQRRAFYQKVQMVFQDPIGCINPTLSVFEVLAEPLTCLLKLKGVELEKRVKQACDMFYIPQKYLHKRAILLSGGELGRVCLARACAIYPKFLILDESLSSFDLVLQHQIIALLKELKGQISFLFITHDLRLAKTFCDEIILLDKGRIVEKILPNQSFRSQLGRALTQAVL</sequence>
<evidence type="ECO:0000259" key="5">
    <source>
        <dbReference type="PROSITE" id="PS50893"/>
    </source>
</evidence>
<accession>A0ABV7ZES4</accession>
<evidence type="ECO:0000313" key="6">
    <source>
        <dbReference type="EMBL" id="MFC3847068.1"/>
    </source>
</evidence>
<dbReference type="Gene3D" id="3.40.50.300">
    <property type="entry name" value="P-loop containing nucleotide triphosphate hydrolases"/>
    <property type="match status" value="1"/>
</dbReference>
<dbReference type="RefSeq" id="WP_199767621.1">
    <property type="nucleotide sequence ID" value="NZ_FZMF01000015.1"/>
</dbReference>
<comment type="caution">
    <text evidence="6">The sequence shown here is derived from an EMBL/GenBank/DDBJ whole genome shotgun (WGS) entry which is preliminary data.</text>
</comment>
<dbReference type="Proteomes" id="UP001595783">
    <property type="component" value="Unassembled WGS sequence"/>
</dbReference>
<evidence type="ECO:0000256" key="1">
    <source>
        <dbReference type="ARBA" id="ARBA00005417"/>
    </source>
</evidence>
<keyword evidence="7" id="KW-1185">Reference proteome</keyword>
<name>A0ABV7ZES4_9HELI</name>
<dbReference type="InterPro" id="IPR027417">
    <property type="entry name" value="P-loop_NTPase"/>
</dbReference>
<dbReference type="SUPFAM" id="SSF52540">
    <property type="entry name" value="P-loop containing nucleoside triphosphate hydrolases"/>
    <property type="match status" value="1"/>
</dbReference>
<keyword evidence="3" id="KW-0547">Nucleotide-binding</keyword>
<protein>
    <submittedName>
        <fullName evidence="6">ATP-binding cassette domain-containing protein</fullName>
    </submittedName>
</protein>
<evidence type="ECO:0000313" key="7">
    <source>
        <dbReference type="Proteomes" id="UP001595783"/>
    </source>
</evidence>
<dbReference type="EMBL" id="JBHRZO010000002">
    <property type="protein sequence ID" value="MFC3847068.1"/>
    <property type="molecule type" value="Genomic_DNA"/>
</dbReference>
<proteinExistence type="inferred from homology"/>
<comment type="similarity">
    <text evidence="1">Belongs to the ABC transporter superfamily.</text>
</comment>
<feature type="domain" description="ABC transporter" evidence="5">
    <location>
        <begin position="5"/>
        <end position="251"/>
    </location>
</feature>
<keyword evidence="4 6" id="KW-0067">ATP-binding</keyword>